<keyword evidence="3" id="KW-1185">Reference proteome</keyword>
<organism evidence="2 3">
    <name type="scientific">Chondromyces apiculatus DSM 436</name>
    <dbReference type="NCBI Taxonomy" id="1192034"/>
    <lineage>
        <taxon>Bacteria</taxon>
        <taxon>Pseudomonadati</taxon>
        <taxon>Myxococcota</taxon>
        <taxon>Polyangia</taxon>
        <taxon>Polyangiales</taxon>
        <taxon>Polyangiaceae</taxon>
        <taxon>Chondromyces</taxon>
    </lineage>
</organism>
<dbReference type="Proteomes" id="UP000019678">
    <property type="component" value="Unassembled WGS sequence"/>
</dbReference>
<evidence type="ECO:0000256" key="1">
    <source>
        <dbReference type="SAM" id="MobiDB-lite"/>
    </source>
</evidence>
<dbReference type="EMBL" id="ASRX01000008">
    <property type="protein sequence ID" value="EYF07716.1"/>
    <property type="molecule type" value="Genomic_DNA"/>
</dbReference>
<proteinExistence type="predicted"/>
<dbReference type="STRING" id="1192034.CAP_8217"/>
<protein>
    <submittedName>
        <fullName evidence="2">Uncharacterized protein</fullName>
    </submittedName>
</protein>
<gene>
    <name evidence="2" type="ORF">CAP_8217</name>
</gene>
<dbReference type="AlphaFoldDB" id="A0A017TGJ4"/>
<evidence type="ECO:0000313" key="3">
    <source>
        <dbReference type="Proteomes" id="UP000019678"/>
    </source>
</evidence>
<reference evidence="2 3" key="1">
    <citation type="submission" date="2013-05" db="EMBL/GenBank/DDBJ databases">
        <title>Genome assembly of Chondromyces apiculatus DSM 436.</title>
        <authorList>
            <person name="Sharma G."/>
            <person name="Khatri I."/>
            <person name="Kaur C."/>
            <person name="Mayilraj S."/>
            <person name="Subramanian S."/>
        </authorList>
    </citation>
    <scope>NUCLEOTIDE SEQUENCE [LARGE SCALE GENOMIC DNA]</scope>
    <source>
        <strain evidence="2 3">DSM 436</strain>
    </source>
</reference>
<sequence>MSAAMAPPGASARDPAQIPGFWAGTKIVRGGAMATTNGHGETSSANGAGSVNGTSSANGAGSATRPDTLTAEQEAQLLGELERIRSYEEARGCLKVRLHPSSTLKRQDAAQLVMREVADGIAGLLVCDLGFVNISVPAQIANEWQRPAEELWAVATENVKAEGRLDEVLGLEVGVPLDLLASSSHFAASHLLFFEEYMPREAGYGALLAVPQRHLLVRHVIRDREVLTAAHLMACVIDDWAGKEAGEISRDLYWWKDGHLTRLPLKRAGSGLILAANEVFSREVLARVLGGD</sequence>
<accession>A0A017TGJ4</accession>
<comment type="caution">
    <text evidence="2">The sequence shown here is derived from an EMBL/GenBank/DDBJ whole genome shotgun (WGS) entry which is preliminary data.</text>
</comment>
<name>A0A017TGJ4_9BACT</name>
<dbReference type="eggNOG" id="ENOG50332BR">
    <property type="taxonomic scope" value="Bacteria"/>
</dbReference>
<feature type="compositionally biased region" description="Polar residues" evidence="1">
    <location>
        <begin position="34"/>
        <end position="67"/>
    </location>
</feature>
<evidence type="ECO:0000313" key="2">
    <source>
        <dbReference type="EMBL" id="EYF07716.1"/>
    </source>
</evidence>
<feature type="region of interest" description="Disordered" evidence="1">
    <location>
        <begin position="32"/>
        <end position="69"/>
    </location>
</feature>